<reference evidence="2 3" key="1">
    <citation type="journal article" date="2010" name="J. Bacteriol.">
        <title>Biochemical characterization of a novel indole prenyltransferase from Streptomyces sp. SN-593.</title>
        <authorList>
            <person name="Takahashi S."/>
            <person name="Takagi H."/>
            <person name="Toyoda A."/>
            <person name="Uramoto M."/>
            <person name="Nogawa T."/>
            <person name="Ueki M."/>
            <person name="Sakaki Y."/>
            <person name="Osada H."/>
        </authorList>
    </citation>
    <scope>NUCLEOTIDE SEQUENCE [LARGE SCALE GENOMIC DNA]</scope>
    <source>
        <strain evidence="2 3">SN-593</strain>
    </source>
</reference>
<dbReference type="EMBL" id="AP018365">
    <property type="protein sequence ID" value="BBA98508.1"/>
    <property type="molecule type" value="Genomic_DNA"/>
</dbReference>
<reference evidence="2 3" key="3">
    <citation type="journal article" date="2011" name="Nat. Chem. Biol.">
        <title>Reveromycin A biosynthesis uses RevG and RevJ for stereospecific spiroacetal formation.</title>
        <authorList>
            <person name="Takahashi S."/>
            <person name="Toyoda A."/>
            <person name="Sekiyama Y."/>
            <person name="Takagi H."/>
            <person name="Nogawa T."/>
            <person name="Uramoto M."/>
            <person name="Suzuki R."/>
            <person name="Koshino H."/>
            <person name="Kumano T."/>
            <person name="Panthee S."/>
            <person name="Dairi T."/>
            <person name="Ishikawa J."/>
            <person name="Ikeda H."/>
            <person name="Sakaki Y."/>
            <person name="Osada H."/>
        </authorList>
    </citation>
    <scope>NUCLEOTIDE SEQUENCE [LARGE SCALE GENOMIC DNA]</scope>
    <source>
        <strain evidence="2 3">SN-593</strain>
    </source>
</reference>
<reference evidence="2 3" key="4">
    <citation type="journal article" date="2020" name="Sci. Rep.">
        <title>beta-carboline chemical signals induce reveromycin production through a LuxR family regulator in Streptomyces sp. SN-593.</title>
        <authorList>
            <person name="Panthee S."/>
            <person name="Kito N."/>
            <person name="Hayashi T."/>
            <person name="Shimizu T."/>
            <person name="Ishikawa J."/>
            <person name="Hamamoto H."/>
            <person name="Osada H."/>
            <person name="Takahashi S."/>
        </authorList>
    </citation>
    <scope>NUCLEOTIDE SEQUENCE [LARGE SCALE GENOMIC DNA]</scope>
    <source>
        <strain evidence="2 3">SN-593</strain>
    </source>
</reference>
<dbReference type="Proteomes" id="UP000595703">
    <property type="component" value="Chromosome"/>
</dbReference>
<sequence>MTSGNGAEPSGGQPAADHGDGALDTSADNPTEGAEPEGGAVDGEDTPVDPAPEASADPPRTRHRKAGVEYRPV</sequence>
<evidence type="ECO:0000256" key="1">
    <source>
        <dbReference type="SAM" id="MobiDB-lite"/>
    </source>
</evidence>
<dbReference type="AlphaFoldDB" id="A0A7U3UTS8"/>
<gene>
    <name evidence="2" type="ORF">RVR_4710</name>
</gene>
<accession>A0A7U3UTS8</accession>
<evidence type="ECO:0000313" key="3">
    <source>
        <dbReference type="Proteomes" id="UP000595703"/>
    </source>
</evidence>
<keyword evidence="3" id="KW-1185">Reference proteome</keyword>
<feature type="region of interest" description="Disordered" evidence="1">
    <location>
        <begin position="1"/>
        <end position="73"/>
    </location>
</feature>
<proteinExistence type="predicted"/>
<dbReference type="RefSeq" id="WP_202234647.1">
    <property type="nucleotide sequence ID" value="NZ_AP018365.1"/>
</dbReference>
<dbReference type="KEGG" id="arev:RVR_4710"/>
<evidence type="ECO:0000313" key="2">
    <source>
        <dbReference type="EMBL" id="BBA98508.1"/>
    </source>
</evidence>
<protein>
    <submittedName>
        <fullName evidence="2">Uncharacterized protein</fullName>
    </submittedName>
</protein>
<reference evidence="2 3" key="2">
    <citation type="journal article" date="2011" name="J. Antibiot.">
        <title>Furaquinocins I and J: novel polyketide isoprenoid hybrid compounds from Streptomyces reveromyceticus SN-593.</title>
        <authorList>
            <person name="Panthee S."/>
            <person name="Takahashi S."/>
            <person name="Takagi H."/>
            <person name="Nogawa T."/>
            <person name="Oowada E."/>
            <person name="Uramoto M."/>
            <person name="Osada H."/>
        </authorList>
    </citation>
    <scope>NUCLEOTIDE SEQUENCE [LARGE SCALE GENOMIC DNA]</scope>
    <source>
        <strain evidence="2 3">SN-593</strain>
    </source>
</reference>
<name>A0A7U3UTS8_9ACTN</name>
<organism evidence="2 3">
    <name type="scientific">Actinacidiphila reveromycinica</name>
    <dbReference type="NCBI Taxonomy" id="659352"/>
    <lineage>
        <taxon>Bacteria</taxon>
        <taxon>Bacillati</taxon>
        <taxon>Actinomycetota</taxon>
        <taxon>Actinomycetes</taxon>
        <taxon>Kitasatosporales</taxon>
        <taxon>Streptomycetaceae</taxon>
        <taxon>Actinacidiphila</taxon>
    </lineage>
</organism>